<sequence length="551" mass="64132">MKILAVIPARSGSKGIRKKNIKLLNNKPLISYIINTAMKSKYITDIVVTSDSDEILNVVKNYGVKIRKRPYYLAEDHVPLDPVIYDAYQWHKNNFFDVDYVITLQPTSPLLSQNTLDKAIEYTINNNFDTVLSIVDNTHLGWKEENNKIIPDYTKRLNRQWLPKRYKETGAFFISKKEFISENNRFGKNISVYEVPAEEAIDIDTPLDWYLSEKLLQRLKILFVTSGNSKMGMGHIYRTITLADSLIGNQIGIFLLDSSNYAKEIIENSGYKYKDGTVDDVYEIAKDFDIIINDFLDTTNEYMNKLKKLNRFIINFEDLSISSDKANLVFNALYERFNVPKNHRYGYKYSVLKESFLIETPNSFKNKVENLLITFGGVDLNNLTLKTIKSIKNIVLKKRLQVKIILGPGYNKLESLLSTIEKFELRNHVKILHNISNMAKEMKEIDLAITSNGRTVYELASMRIPIISIAQNDRETLHTFARYNEGVEYLGIACNVKEEDINKVVLDLINNKEKRFYMYKNLPYNELRNGTIRVKEEIIDNYWRWKNGKNW</sequence>
<reference evidence="2" key="1">
    <citation type="submission" date="2016-11" db="EMBL/GenBank/DDBJ databases">
        <authorList>
            <person name="Varghese N."/>
            <person name="Submissions S."/>
        </authorList>
    </citation>
    <scope>NUCLEOTIDE SEQUENCE [LARGE SCALE GENOMIC DNA]</scope>
    <source>
        <strain evidence="2">DSM 16785</strain>
    </source>
</reference>
<dbReference type="Pfam" id="PF04101">
    <property type="entry name" value="Glyco_tran_28_C"/>
    <property type="match status" value="1"/>
</dbReference>
<evidence type="ECO:0000259" key="1">
    <source>
        <dbReference type="Pfam" id="PF04101"/>
    </source>
</evidence>
<dbReference type="Pfam" id="PF02348">
    <property type="entry name" value="CTP_transf_3"/>
    <property type="match status" value="1"/>
</dbReference>
<dbReference type="AlphaFoldDB" id="A0A1M4Y3D9"/>
<dbReference type="OrthoDB" id="9805604at2"/>
<dbReference type="RefSeq" id="WP_072865199.1">
    <property type="nucleotide sequence ID" value="NZ_FQUI01000027.1"/>
</dbReference>
<dbReference type="InterPro" id="IPR050793">
    <property type="entry name" value="CMP-NeuNAc_synthase"/>
</dbReference>
<dbReference type="EMBL" id="FQUI01000027">
    <property type="protein sequence ID" value="SHF00334.1"/>
    <property type="molecule type" value="Genomic_DNA"/>
</dbReference>
<dbReference type="PANTHER" id="PTHR21485">
    <property type="entry name" value="HAD SUPERFAMILY MEMBERS CMAS AND KDSC"/>
    <property type="match status" value="1"/>
</dbReference>
<protein>
    <submittedName>
        <fullName evidence="2">CMP-N-acetylneuraminic acid synthetase</fullName>
    </submittedName>
</protein>
<name>A0A1M4Y3D9_MARH1</name>
<dbReference type="SUPFAM" id="SSF53756">
    <property type="entry name" value="UDP-Glycosyltransferase/glycogen phosphorylase"/>
    <property type="match status" value="1"/>
</dbReference>
<keyword evidence="3" id="KW-1185">Reference proteome</keyword>
<proteinExistence type="predicted"/>
<evidence type="ECO:0000313" key="3">
    <source>
        <dbReference type="Proteomes" id="UP000184334"/>
    </source>
</evidence>
<dbReference type="Gene3D" id="3.90.550.10">
    <property type="entry name" value="Spore Coat Polysaccharide Biosynthesis Protein SpsA, Chain A"/>
    <property type="match status" value="1"/>
</dbReference>
<dbReference type="InterPro" id="IPR003329">
    <property type="entry name" value="Cytidylyl_trans"/>
</dbReference>
<comment type="caution">
    <text evidence="2">The sequence shown here is derived from an EMBL/GenBank/DDBJ whole genome shotgun (WGS) entry which is preliminary data.</text>
</comment>
<dbReference type="Gene3D" id="3.40.50.11190">
    <property type="match status" value="1"/>
</dbReference>
<dbReference type="STRING" id="1122195.SAMN02745164_01585"/>
<dbReference type="SUPFAM" id="SSF53448">
    <property type="entry name" value="Nucleotide-diphospho-sugar transferases"/>
    <property type="match status" value="1"/>
</dbReference>
<accession>A0A1M4Y3D9</accession>
<dbReference type="GO" id="GO:0016758">
    <property type="term" value="F:hexosyltransferase activity"/>
    <property type="evidence" value="ECO:0007669"/>
    <property type="project" value="InterPro"/>
</dbReference>
<dbReference type="Gene3D" id="3.40.50.2000">
    <property type="entry name" value="Glycogen Phosphorylase B"/>
    <property type="match status" value="1"/>
</dbReference>
<dbReference type="CDD" id="cd02513">
    <property type="entry name" value="CMP-NeuAc_Synthase"/>
    <property type="match status" value="1"/>
</dbReference>
<gene>
    <name evidence="2" type="ORF">SAMN02745164_01585</name>
</gene>
<feature type="domain" description="Glycosyl transferase family 28 C-terminal" evidence="1">
    <location>
        <begin position="378"/>
        <end position="521"/>
    </location>
</feature>
<dbReference type="Proteomes" id="UP000184334">
    <property type="component" value="Unassembled WGS sequence"/>
</dbReference>
<evidence type="ECO:0000313" key="2">
    <source>
        <dbReference type="EMBL" id="SHF00334.1"/>
    </source>
</evidence>
<dbReference type="GO" id="GO:0008781">
    <property type="term" value="F:N-acylneuraminate cytidylyltransferase activity"/>
    <property type="evidence" value="ECO:0007669"/>
    <property type="project" value="TreeGrafter"/>
</dbReference>
<organism evidence="2 3">
    <name type="scientific">Marinitoga hydrogenitolerans (strain DSM 16785 / JCM 12826 / AT1271)</name>
    <dbReference type="NCBI Taxonomy" id="1122195"/>
    <lineage>
        <taxon>Bacteria</taxon>
        <taxon>Thermotogati</taxon>
        <taxon>Thermotogota</taxon>
        <taxon>Thermotogae</taxon>
        <taxon>Petrotogales</taxon>
        <taxon>Petrotogaceae</taxon>
        <taxon>Marinitoga</taxon>
    </lineage>
</organism>
<dbReference type="InterPro" id="IPR007235">
    <property type="entry name" value="Glyco_trans_28_C"/>
</dbReference>
<dbReference type="InterPro" id="IPR029044">
    <property type="entry name" value="Nucleotide-diphossugar_trans"/>
</dbReference>
<dbReference type="PANTHER" id="PTHR21485:SF3">
    <property type="entry name" value="N-ACYLNEURAMINATE CYTIDYLYLTRANSFERASE"/>
    <property type="match status" value="1"/>
</dbReference>